<comment type="caution">
    <text evidence="9">The sequence shown here is derived from an EMBL/GenBank/DDBJ whole genome shotgun (WGS) entry which is preliminary data.</text>
</comment>
<feature type="domain" description="Cytochrome c" evidence="8">
    <location>
        <begin position="157"/>
        <end position="232"/>
    </location>
</feature>
<evidence type="ECO:0000313" key="10">
    <source>
        <dbReference type="Proteomes" id="UP000526408"/>
    </source>
</evidence>
<keyword evidence="3 6" id="KW-0479">Metal-binding</keyword>
<evidence type="ECO:0000256" key="7">
    <source>
        <dbReference type="SAM" id="SignalP"/>
    </source>
</evidence>
<keyword evidence="1" id="KW-0813">Transport</keyword>
<evidence type="ECO:0000256" key="1">
    <source>
        <dbReference type="ARBA" id="ARBA00022448"/>
    </source>
</evidence>
<dbReference type="GO" id="GO:0020037">
    <property type="term" value="F:heme binding"/>
    <property type="evidence" value="ECO:0007669"/>
    <property type="project" value="InterPro"/>
</dbReference>
<keyword evidence="7" id="KW-0732">Signal</keyword>
<evidence type="ECO:0000256" key="4">
    <source>
        <dbReference type="ARBA" id="ARBA00022982"/>
    </source>
</evidence>
<dbReference type="PANTHER" id="PTHR11961">
    <property type="entry name" value="CYTOCHROME C"/>
    <property type="match status" value="1"/>
</dbReference>
<dbReference type="AlphaFoldDB" id="A0A7X6H1R3"/>
<name>A0A7X6H1R3_9RHOB</name>
<proteinExistence type="predicted"/>
<feature type="domain" description="Cytochrome c" evidence="8">
    <location>
        <begin position="27"/>
        <end position="130"/>
    </location>
</feature>
<sequence length="232" mass="24186">MSRARAVTGALAFAALAAATSPALAEGDPARGETLFRPCRACHMVGEGAVHRVGPHLNGLVGRAIGAVAGYDFSDDLVEAGVDGLVWDEATLDRFLAGPREYFPGTAMVFRGIRSAEDRAHLVAYLREAGGPADGVAAAADTAAVDPEIAAILQIAGDVAYGEYLSNECTACHRAEGGEDIPTIRGLAPSVFVAGLVAYRNGSREHQVMNMVTRRLGDEEIAALAAYFQSAE</sequence>
<feature type="chain" id="PRO_5031350612" evidence="7">
    <location>
        <begin position="26"/>
        <end position="232"/>
    </location>
</feature>
<protein>
    <submittedName>
        <fullName evidence="9">C-type cytochrome</fullName>
    </submittedName>
</protein>
<keyword evidence="2 6" id="KW-0349">Heme</keyword>
<dbReference type="PROSITE" id="PS51007">
    <property type="entry name" value="CYTC"/>
    <property type="match status" value="2"/>
</dbReference>
<gene>
    <name evidence="9" type="ORF">HCU73_14175</name>
</gene>
<dbReference type="Gene3D" id="1.10.760.10">
    <property type="entry name" value="Cytochrome c-like domain"/>
    <property type="match status" value="2"/>
</dbReference>
<dbReference type="EMBL" id="JAAZQQ010000005">
    <property type="protein sequence ID" value="NKX45739.1"/>
    <property type="molecule type" value="Genomic_DNA"/>
</dbReference>
<accession>A0A7X6H1R3</accession>
<dbReference type="InterPro" id="IPR009056">
    <property type="entry name" value="Cyt_c-like_dom"/>
</dbReference>
<reference evidence="9 10" key="1">
    <citation type="submission" date="2020-04" db="EMBL/GenBank/DDBJ databases">
        <authorList>
            <person name="Yoon J."/>
        </authorList>
    </citation>
    <scope>NUCLEOTIDE SEQUENCE [LARGE SCALE GENOMIC DNA]</scope>
    <source>
        <strain evidence="9 10">KMU-115</strain>
    </source>
</reference>
<keyword evidence="5 6" id="KW-0408">Iron</keyword>
<evidence type="ECO:0000256" key="5">
    <source>
        <dbReference type="ARBA" id="ARBA00023004"/>
    </source>
</evidence>
<evidence type="ECO:0000256" key="3">
    <source>
        <dbReference type="ARBA" id="ARBA00022723"/>
    </source>
</evidence>
<dbReference type="RefSeq" id="WP_168624125.1">
    <property type="nucleotide sequence ID" value="NZ_JAAZQQ010000005.1"/>
</dbReference>
<organism evidence="9 10">
    <name type="scientific">Roseicyclus persicicus</name>
    <dbReference type="NCBI Taxonomy" id="2650661"/>
    <lineage>
        <taxon>Bacteria</taxon>
        <taxon>Pseudomonadati</taxon>
        <taxon>Pseudomonadota</taxon>
        <taxon>Alphaproteobacteria</taxon>
        <taxon>Rhodobacterales</taxon>
        <taxon>Roseobacteraceae</taxon>
        <taxon>Roseicyclus</taxon>
    </lineage>
</organism>
<dbReference type="InterPro" id="IPR036909">
    <property type="entry name" value="Cyt_c-like_dom_sf"/>
</dbReference>
<keyword evidence="4" id="KW-0249">Electron transport</keyword>
<dbReference type="GO" id="GO:0046872">
    <property type="term" value="F:metal ion binding"/>
    <property type="evidence" value="ECO:0007669"/>
    <property type="project" value="UniProtKB-KW"/>
</dbReference>
<dbReference type="PRINTS" id="PR00604">
    <property type="entry name" value="CYTCHRMECIAB"/>
</dbReference>
<dbReference type="SUPFAM" id="SSF46626">
    <property type="entry name" value="Cytochrome c"/>
    <property type="match status" value="2"/>
</dbReference>
<feature type="signal peptide" evidence="7">
    <location>
        <begin position="1"/>
        <end position="25"/>
    </location>
</feature>
<dbReference type="Proteomes" id="UP000526408">
    <property type="component" value="Unassembled WGS sequence"/>
</dbReference>
<dbReference type="InterPro" id="IPR002327">
    <property type="entry name" value="Cyt_c_1A/1B"/>
</dbReference>
<dbReference type="GO" id="GO:0009055">
    <property type="term" value="F:electron transfer activity"/>
    <property type="evidence" value="ECO:0007669"/>
    <property type="project" value="InterPro"/>
</dbReference>
<evidence type="ECO:0000259" key="8">
    <source>
        <dbReference type="PROSITE" id="PS51007"/>
    </source>
</evidence>
<keyword evidence="10" id="KW-1185">Reference proteome</keyword>
<evidence type="ECO:0000256" key="6">
    <source>
        <dbReference type="PROSITE-ProRule" id="PRU00433"/>
    </source>
</evidence>
<dbReference type="Pfam" id="PF00034">
    <property type="entry name" value="Cytochrom_C"/>
    <property type="match status" value="1"/>
</dbReference>
<evidence type="ECO:0000313" key="9">
    <source>
        <dbReference type="EMBL" id="NKX45739.1"/>
    </source>
</evidence>
<evidence type="ECO:0000256" key="2">
    <source>
        <dbReference type="ARBA" id="ARBA00022617"/>
    </source>
</evidence>